<feature type="region of interest" description="Disordered" evidence="1">
    <location>
        <begin position="45"/>
        <end position="83"/>
    </location>
</feature>
<sequence length="83" mass="8409">MAGLTGARPELAGEGKGGGGRRLSKNGWRGTGILLEQSVGRGLIGNLPAMRSDSRGGFGGGARRAPRERGVGDGSSSFTVGRR</sequence>
<comment type="caution">
    <text evidence="2">The sequence shown here is derived from an EMBL/GenBank/DDBJ whole genome shotgun (WGS) entry which is preliminary data.</text>
</comment>
<evidence type="ECO:0000256" key="1">
    <source>
        <dbReference type="SAM" id="MobiDB-lite"/>
    </source>
</evidence>
<accession>A0AAV5FK08</accession>
<evidence type="ECO:0000313" key="2">
    <source>
        <dbReference type="EMBL" id="GJN35107.1"/>
    </source>
</evidence>
<keyword evidence="3" id="KW-1185">Reference proteome</keyword>
<protein>
    <submittedName>
        <fullName evidence="2">Uncharacterized protein</fullName>
    </submittedName>
</protein>
<organism evidence="2 3">
    <name type="scientific">Eleusine coracana subsp. coracana</name>
    <dbReference type="NCBI Taxonomy" id="191504"/>
    <lineage>
        <taxon>Eukaryota</taxon>
        <taxon>Viridiplantae</taxon>
        <taxon>Streptophyta</taxon>
        <taxon>Embryophyta</taxon>
        <taxon>Tracheophyta</taxon>
        <taxon>Spermatophyta</taxon>
        <taxon>Magnoliopsida</taxon>
        <taxon>Liliopsida</taxon>
        <taxon>Poales</taxon>
        <taxon>Poaceae</taxon>
        <taxon>PACMAD clade</taxon>
        <taxon>Chloridoideae</taxon>
        <taxon>Cynodonteae</taxon>
        <taxon>Eleusininae</taxon>
        <taxon>Eleusine</taxon>
    </lineage>
</organism>
<dbReference type="Proteomes" id="UP001054889">
    <property type="component" value="Unassembled WGS sequence"/>
</dbReference>
<dbReference type="EMBL" id="BQKI01000087">
    <property type="protein sequence ID" value="GJN35107.1"/>
    <property type="molecule type" value="Genomic_DNA"/>
</dbReference>
<gene>
    <name evidence="2" type="primary">gb23844</name>
    <name evidence="2" type="ORF">PR202_gb23844</name>
</gene>
<proteinExistence type="predicted"/>
<reference evidence="2" key="1">
    <citation type="journal article" date="2018" name="DNA Res.">
        <title>Multiple hybrid de novo genome assembly of finger millet, an orphan allotetraploid crop.</title>
        <authorList>
            <person name="Hatakeyama M."/>
            <person name="Aluri S."/>
            <person name="Balachadran M.T."/>
            <person name="Sivarajan S.R."/>
            <person name="Patrignani A."/>
            <person name="Gruter S."/>
            <person name="Poveda L."/>
            <person name="Shimizu-Inatsugi R."/>
            <person name="Baeten J."/>
            <person name="Francoijs K.J."/>
            <person name="Nataraja K.N."/>
            <person name="Reddy Y.A.N."/>
            <person name="Phadnis S."/>
            <person name="Ravikumar R.L."/>
            <person name="Schlapbach R."/>
            <person name="Sreeman S.M."/>
            <person name="Shimizu K.K."/>
        </authorList>
    </citation>
    <scope>NUCLEOTIDE SEQUENCE</scope>
</reference>
<dbReference type="AlphaFoldDB" id="A0AAV5FK08"/>
<feature type="compositionally biased region" description="Polar residues" evidence="1">
    <location>
        <begin position="74"/>
        <end position="83"/>
    </location>
</feature>
<name>A0AAV5FK08_ELECO</name>
<evidence type="ECO:0000313" key="3">
    <source>
        <dbReference type="Proteomes" id="UP001054889"/>
    </source>
</evidence>
<feature type="region of interest" description="Disordered" evidence="1">
    <location>
        <begin position="1"/>
        <end position="29"/>
    </location>
</feature>
<reference evidence="2" key="2">
    <citation type="submission" date="2021-12" db="EMBL/GenBank/DDBJ databases">
        <title>Resequencing data analysis of finger millet.</title>
        <authorList>
            <person name="Hatakeyama M."/>
            <person name="Aluri S."/>
            <person name="Balachadran M.T."/>
            <person name="Sivarajan S.R."/>
            <person name="Poveda L."/>
            <person name="Shimizu-Inatsugi R."/>
            <person name="Schlapbach R."/>
            <person name="Sreeman S.M."/>
            <person name="Shimizu K.K."/>
        </authorList>
    </citation>
    <scope>NUCLEOTIDE SEQUENCE</scope>
</reference>